<feature type="compositionally biased region" description="Basic and acidic residues" evidence="3">
    <location>
        <begin position="573"/>
        <end position="584"/>
    </location>
</feature>
<feature type="compositionally biased region" description="Polar residues" evidence="3">
    <location>
        <begin position="743"/>
        <end position="765"/>
    </location>
</feature>
<feature type="domain" description="N-terminal Ras-GEF" evidence="5">
    <location>
        <begin position="582"/>
        <end position="707"/>
    </location>
</feature>
<keyword evidence="7" id="KW-1185">Reference proteome</keyword>
<dbReference type="SMART" id="SM00147">
    <property type="entry name" value="RasGEF"/>
    <property type="match status" value="1"/>
</dbReference>
<dbReference type="Proteomes" id="UP000298061">
    <property type="component" value="Unassembled WGS sequence"/>
</dbReference>
<dbReference type="Gene3D" id="1.10.840.10">
    <property type="entry name" value="Ras guanine-nucleotide exchange factors catalytic domain"/>
    <property type="match status" value="1"/>
</dbReference>
<dbReference type="InterPro" id="IPR008937">
    <property type="entry name" value="Ras-like_GEF"/>
</dbReference>
<feature type="compositionally biased region" description="Low complexity" evidence="3">
    <location>
        <begin position="476"/>
        <end position="490"/>
    </location>
</feature>
<dbReference type="InterPro" id="IPR036964">
    <property type="entry name" value="RASGEF_cat_dom_sf"/>
</dbReference>
<dbReference type="AlphaFoldDB" id="A0A4Z0A0Z7"/>
<feature type="compositionally biased region" description="Basic and acidic residues" evidence="3">
    <location>
        <begin position="516"/>
        <end position="536"/>
    </location>
</feature>
<dbReference type="Gene3D" id="3.40.50.300">
    <property type="entry name" value="P-loop containing nucleotide triphosphate hydrolases"/>
    <property type="match status" value="1"/>
</dbReference>
<reference evidence="6 7" key="1">
    <citation type="submission" date="2019-02" db="EMBL/GenBank/DDBJ databases">
        <title>Genome sequencing of the rare red list fungi Hericium alpestre (H. flagellum).</title>
        <authorList>
            <person name="Buettner E."/>
            <person name="Kellner H."/>
        </authorList>
    </citation>
    <scope>NUCLEOTIDE SEQUENCE [LARGE SCALE GENOMIC DNA]</scope>
    <source>
        <strain evidence="6 7">DSM 108284</strain>
    </source>
</reference>
<dbReference type="GO" id="GO:0007265">
    <property type="term" value="P:Ras protein signal transduction"/>
    <property type="evidence" value="ECO:0007669"/>
    <property type="project" value="TreeGrafter"/>
</dbReference>
<organism evidence="6 7">
    <name type="scientific">Hericium alpestre</name>
    <dbReference type="NCBI Taxonomy" id="135208"/>
    <lineage>
        <taxon>Eukaryota</taxon>
        <taxon>Fungi</taxon>
        <taxon>Dikarya</taxon>
        <taxon>Basidiomycota</taxon>
        <taxon>Agaricomycotina</taxon>
        <taxon>Agaricomycetes</taxon>
        <taxon>Russulales</taxon>
        <taxon>Hericiaceae</taxon>
        <taxon>Hericium</taxon>
    </lineage>
</organism>
<evidence type="ECO:0000313" key="6">
    <source>
        <dbReference type="EMBL" id="TFY80120.1"/>
    </source>
</evidence>
<feature type="region of interest" description="Disordered" evidence="3">
    <location>
        <begin position="721"/>
        <end position="772"/>
    </location>
</feature>
<dbReference type="InterPro" id="IPR001895">
    <property type="entry name" value="RASGEF_cat_dom"/>
</dbReference>
<dbReference type="SUPFAM" id="SSF52540">
    <property type="entry name" value="P-loop containing nucleoside triphosphate hydrolases"/>
    <property type="match status" value="1"/>
</dbReference>
<gene>
    <name evidence="6" type="ORF">EWM64_g3895</name>
</gene>
<evidence type="ECO:0000256" key="1">
    <source>
        <dbReference type="ARBA" id="ARBA00022658"/>
    </source>
</evidence>
<dbReference type="OrthoDB" id="28357at2759"/>
<evidence type="ECO:0000313" key="7">
    <source>
        <dbReference type="Proteomes" id="UP000298061"/>
    </source>
</evidence>
<keyword evidence="1 2" id="KW-0344">Guanine-nucleotide releasing factor</keyword>
<feature type="compositionally biased region" description="Polar residues" evidence="3">
    <location>
        <begin position="43"/>
        <end position="54"/>
    </location>
</feature>
<dbReference type="Pfam" id="PF00618">
    <property type="entry name" value="RasGEF_N"/>
    <property type="match status" value="1"/>
</dbReference>
<dbReference type="PROSITE" id="PS50009">
    <property type="entry name" value="RASGEF_CAT"/>
    <property type="match status" value="1"/>
</dbReference>
<dbReference type="CDD" id="cd00882">
    <property type="entry name" value="Ras_like_GTPase"/>
    <property type="match status" value="1"/>
</dbReference>
<dbReference type="InterPro" id="IPR027417">
    <property type="entry name" value="P-loop_NTPase"/>
</dbReference>
<dbReference type="PROSITE" id="PS50212">
    <property type="entry name" value="RASGEF_NTER"/>
    <property type="match status" value="1"/>
</dbReference>
<feature type="region of interest" description="Disordered" evidence="3">
    <location>
        <begin position="72"/>
        <end position="229"/>
    </location>
</feature>
<accession>A0A4Z0A0Z7</accession>
<protein>
    <recommendedName>
        <fullName evidence="8">Ras-GEF domain-containing protein</fullName>
    </recommendedName>
</protein>
<dbReference type="GO" id="GO:0005085">
    <property type="term" value="F:guanyl-nucleotide exchange factor activity"/>
    <property type="evidence" value="ECO:0007669"/>
    <property type="project" value="UniProtKB-KW"/>
</dbReference>
<comment type="caution">
    <text evidence="6">The sequence shown here is derived from an EMBL/GenBank/DDBJ whole genome shotgun (WGS) entry which is preliminary data.</text>
</comment>
<feature type="compositionally biased region" description="Low complexity" evidence="3">
    <location>
        <begin position="184"/>
        <end position="205"/>
    </location>
</feature>
<name>A0A4Z0A0Z7_9AGAM</name>
<evidence type="ECO:0000256" key="2">
    <source>
        <dbReference type="PROSITE-ProRule" id="PRU00168"/>
    </source>
</evidence>
<feature type="compositionally biased region" description="Basic and acidic residues" evidence="3">
    <location>
        <begin position="108"/>
        <end position="123"/>
    </location>
</feature>
<evidence type="ECO:0008006" key="8">
    <source>
        <dbReference type="Google" id="ProtNLM"/>
    </source>
</evidence>
<evidence type="ECO:0000259" key="5">
    <source>
        <dbReference type="PROSITE" id="PS50212"/>
    </source>
</evidence>
<dbReference type="STRING" id="135208.A0A4Z0A0Z7"/>
<feature type="compositionally biased region" description="Polar residues" evidence="3">
    <location>
        <begin position="538"/>
        <end position="565"/>
    </location>
</feature>
<dbReference type="GO" id="GO:0005886">
    <property type="term" value="C:plasma membrane"/>
    <property type="evidence" value="ECO:0007669"/>
    <property type="project" value="TreeGrafter"/>
</dbReference>
<dbReference type="PANTHER" id="PTHR23113:SF348">
    <property type="entry name" value="GUANYL-NUCLEOTIDE EXCHANGE FACTOR RASGEF, PUTATIVE (AFU_ORTHOLOGUE AFUA_1G04700)-RELATED"/>
    <property type="match status" value="1"/>
</dbReference>
<evidence type="ECO:0000259" key="4">
    <source>
        <dbReference type="PROSITE" id="PS50009"/>
    </source>
</evidence>
<dbReference type="InterPro" id="IPR000651">
    <property type="entry name" value="Ras-like_Gua-exchang_fac_N"/>
</dbReference>
<dbReference type="Gene3D" id="1.20.870.10">
    <property type="entry name" value="Son of sevenless (SoS) protein Chain: S domain 1"/>
    <property type="match status" value="1"/>
</dbReference>
<feature type="compositionally biased region" description="Low complexity" evidence="3">
    <location>
        <begin position="126"/>
        <end position="148"/>
    </location>
</feature>
<dbReference type="PANTHER" id="PTHR23113">
    <property type="entry name" value="GUANINE NUCLEOTIDE EXCHANGE FACTOR"/>
    <property type="match status" value="1"/>
</dbReference>
<feature type="compositionally biased region" description="Polar residues" evidence="3">
    <location>
        <begin position="24"/>
        <end position="33"/>
    </location>
</feature>
<sequence>MPDTETLLSPSHERVQPTFGAAHSQYSPLTSDSHIQDLDEAQQHSLSPAQSLSAGANLRKSISVDSFIGHRRSSPMTVGRQGRTNTVGTGADEPRFVPPATMAWQPHNTDDPHILYRERDSRSSRSRGASISTSSDYRSATDSSSSSSDRIHDLPTFDHGPGRSIFKGKARVQHIIPPEPGDLPLPSRLSGLSSPSSMSSLSAASTQTRDDAQRLPPISPAGPSHWPAGLAESFAVSGRARSGSVGQAGGDHTRLNTAFGLSKDDLRPVTVAVVGEPCCGKSTAIVKGLKGYDLTEEVQKADLLSSRGIFDYTFHEGRIVQQAGIEVKVRVLEVNISYLNLNDRGSIWPEGATPLDGVFVCYDVSEESSFARVEGVLQGFRDLKLPTVVFACKCDLDRHIQSNGVYERLNRYDVGLIEVTAVEDGGKTNLRLGFEWLLKAIFTERKIVRGDQSAYSNPASPEQLRSPQPWDISRSAAATPTAATSHNSSSYTQAPVSSSAGQRSSAPPTSPTRARSTSDLHSGHEASRHQELDRQKTRSIISLSIHSSDGNASLQTPNSVPNDGLTSVDEAAEDRVDTKEKDSRPAPWATLEELLDKLLFLAVSGDDWGYINQFLLTYRRFASPRSVVLAMQKRMRQLDQASNDPMFACFAQMRLCHLLEVWIHDYPHDFAVGATADALNALVKSIVSKTHLLHYGSDFLPFLESRPTTDHDAKWALKVEEPTTESDDAYSEEEEAAVAVAQGGQSPASAVEDASQTRSTPSVPVSSRERKSSLPLTAKALVMPNSFPSQPPPNPIYEDSEATIIRTLKTVSSELLLMDSAEVAQEITRICTKLLLQIEPRHWLQHTLVSGRKEPDEDPIARFGEVSNHLANWVVSLILCHDKPKSRARTIEKVVEIAQKLRGLNNYSALRAFVAGIHAAAPYTGDKSMELFQQKNPNLWKSLQSWELLLQAVRSHRAYRMALRNTKGPCIPAMEVHVGDLIRAHEGNDDFKASDSTKIHWAKFSMIGKFILSTVQFQNQCRTSTEYMFEERPRICDMLMRDCVMDIELQRSRIAIPPEEDDDEVPYRAFLPRPVSQDPAHFSVLTKIKKWF</sequence>
<dbReference type="SUPFAM" id="SSF48366">
    <property type="entry name" value="Ras GEF"/>
    <property type="match status" value="1"/>
</dbReference>
<feature type="compositionally biased region" description="Polar residues" evidence="3">
    <location>
        <begin position="491"/>
        <end position="515"/>
    </location>
</feature>
<dbReference type="Pfam" id="PF00617">
    <property type="entry name" value="RasGEF"/>
    <property type="match status" value="1"/>
</dbReference>
<feature type="region of interest" description="Disordered" evidence="3">
    <location>
        <begin position="1"/>
        <end position="57"/>
    </location>
</feature>
<dbReference type="InterPro" id="IPR023578">
    <property type="entry name" value="Ras_GEF_dom_sf"/>
</dbReference>
<evidence type="ECO:0000256" key="3">
    <source>
        <dbReference type="SAM" id="MobiDB-lite"/>
    </source>
</evidence>
<feature type="compositionally biased region" description="Acidic residues" evidence="3">
    <location>
        <begin position="722"/>
        <end position="736"/>
    </location>
</feature>
<dbReference type="EMBL" id="SFCI01000389">
    <property type="protein sequence ID" value="TFY80120.1"/>
    <property type="molecule type" value="Genomic_DNA"/>
</dbReference>
<feature type="region of interest" description="Disordered" evidence="3">
    <location>
        <begin position="476"/>
        <end position="585"/>
    </location>
</feature>
<feature type="domain" description="Ras-GEF" evidence="4">
    <location>
        <begin position="819"/>
        <end position="1058"/>
    </location>
</feature>
<proteinExistence type="predicted"/>